<keyword evidence="14" id="KW-0489">Methyltransferase</keyword>
<protein>
    <recommendedName>
        <fullName evidence="7">Putative 4-hydroxy-4-methyl-2-oxoglutarate aldolase</fullName>
        <ecNumber evidence="6">4.1.1.112</ecNumber>
        <ecNumber evidence="5">4.1.3.17</ecNumber>
    </recommendedName>
    <alternativeName>
        <fullName evidence="11">Oxaloacetate decarboxylase</fullName>
    </alternativeName>
    <alternativeName>
        <fullName evidence="9">Regulator of ribonuclease activity homolog</fullName>
    </alternativeName>
    <alternativeName>
        <fullName evidence="10">RraA-like protein</fullName>
    </alternativeName>
</protein>
<reference evidence="14" key="1">
    <citation type="submission" date="2021-01" db="EMBL/GenBank/DDBJ databases">
        <title>Whole genome shotgun sequence of Rugosimonospora africana NBRC 104875.</title>
        <authorList>
            <person name="Komaki H."/>
            <person name="Tamura T."/>
        </authorList>
    </citation>
    <scope>NUCLEOTIDE SEQUENCE</scope>
    <source>
        <strain evidence="14">NBRC 104875</strain>
    </source>
</reference>
<keyword evidence="14" id="KW-0808">Transferase</keyword>
<comment type="similarity">
    <text evidence="3">Belongs to the class II aldolase/RraA-like family.</text>
</comment>
<evidence type="ECO:0000256" key="1">
    <source>
        <dbReference type="ARBA" id="ARBA00001342"/>
    </source>
</evidence>
<dbReference type="Pfam" id="PF03737">
    <property type="entry name" value="RraA-like"/>
    <property type="match status" value="1"/>
</dbReference>
<dbReference type="GO" id="GO:0008168">
    <property type="term" value="F:methyltransferase activity"/>
    <property type="evidence" value="ECO:0007669"/>
    <property type="project" value="UniProtKB-KW"/>
</dbReference>
<comment type="catalytic activity">
    <reaction evidence="12">
        <text>oxaloacetate + H(+) = pyruvate + CO2</text>
        <dbReference type="Rhea" id="RHEA:15641"/>
        <dbReference type="ChEBI" id="CHEBI:15361"/>
        <dbReference type="ChEBI" id="CHEBI:15378"/>
        <dbReference type="ChEBI" id="CHEBI:16452"/>
        <dbReference type="ChEBI" id="CHEBI:16526"/>
        <dbReference type="EC" id="4.1.1.112"/>
    </reaction>
</comment>
<dbReference type="GO" id="GO:0032259">
    <property type="term" value="P:methylation"/>
    <property type="evidence" value="ECO:0007669"/>
    <property type="project" value="UniProtKB-KW"/>
</dbReference>
<evidence type="ECO:0000256" key="8">
    <source>
        <dbReference type="ARBA" id="ARBA00025046"/>
    </source>
</evidence>
<comment type="cofactor">
    <cofactor evidence="13">
        <name>Mg(2+)</name>
        <dbReference type="ChEBI" id="CHEBI:18420"/>
    </cofactor>
</comment>
<evidence type="ECO:0000313" key="15">
    <source>
        <dbReference type="Proteomes" id="UP000642748"/>
    </source>
</evidence>
<keyword evidence="15" id="KW-1185">Reference proteome</keyword>
<proteinExistence type="inferred from homology"/>
<organism evidence="14 15">
    <name type="scientific">Rugosimonospora africana</name>
    <dbReference type="NCBI Taxonomy" id="556532"/>
    <lineage>
        <taxon>Bacteria</taxon>
        <taxon>Bacillati</taxon>
        <taxon>Actinomycetota</taxon>
        <taxon>Actinomycetes</taxon>
        <taxon>Micromonosporales</taxon>
        <taxon>Micromonosporaceae</taxon>
        <taxon>Rugosimonospora</taxon>
    </lineage>
</organism>
<feature type="binding site" evidence="13">
    <location>
        <position position="119"/>
    </location>
    <ligand>
        <name>Mg(2+)</name>
        <dbReference type="ChEBI" id="CHEBI:18420"/>
    </ligand>
</feature>
<dbReference type="Gene3D" id="3.50.30.40">
    <property type="entry name" value="Ribonuclease E inhibitor RraA/RraA-like"/>
    <property type="match status" value="1"/>
</dbReference>
<dbReference type="SUPFAM" id="SSF89562">
    <property type="entry name" value="RraA-like"/>
    <property type="match status" value="1"/>
</dbReference>
<evidence type="ECO:0000256" key="9">
    <source>
        <dbReference type="ARBA" id="ARBA00029596"/>
    </source>
</evidence>
<dbReference type="EMBL" id="BONZ01000057">
    <property type="protein sequence ID" value="GIH17777.1"/>
    <property type="molecule type" value="Genomic_DNA"/>
</dbReference>
<dbReference type="CDD" id="cd16841">
    <property type="entry name" value="RraA_family"/>
    <property type="match status" value="1"/>
</dbReference>
<dbReference type="InterPro" id="IPR005493">
    <property type="entry name" value="RraA/RraA-like"/>
</dbReference>
<keyword evidence="13" id="KW-0479">Metal-binding</keyword>
<dbReference type="GO" id="GO:0008948">
    <property type="term" value="F:oxaloacetate decarboxylase activity"/>
    <property type="evidence" value="ECO:0007669"/>
    <property type="project" value="UniProtKB-EC"/>
</dbReference>
<comment type="function">
    <text evidence="8">Catalyzes the aldol cleavage of 4-hydroxy-4-methyl-2-oxoglutarate (HMG) into 2 molecules of pyruvate. Also contains a secondary oxaloacetate (OAA) decarboxylase activity due to the common pyruvate enolate transition state formed following C-C bond cleavage in the retro-aldol and decarboxylation reactions.</text>
</comment>
<feature type="binding site" evidence="13">
    <location>
        <begin position="96"/>
        <end position="99"/>
    </location>
    <ligand>
        <name>substrate</name>
    </ligand>
</feature>
<evidence type="ECO:0000256" key="11">
    <source>
        <dbReference type="ARBA" id="ARBA00032305"/>
    </source>
</evidence>
<evidence type="ECO:0000256" key="6">
    <source>
        <dbReference type="ARBA" id="ARBA00012947"/>
    </source>
</evidence>
<evidence type="ECO:0000313" key="14">
    <source>
        <dbReference type="EMBL" id="GIH17777.1"/>
    </source>
</evidence>
<gene>
    <name evidence="14" type="primary">menG_2</name>
    <name evidence="14" type="ORF">Raf01_59490</name>
</gene>
<dbReference type="EC" id="4.1.3.17" evidence="5"/>
<accession>A0A8J3QX84</accession>
<evidence type="ECO:0000256" key="12">
    <source>
        <dbReference type="ARBA" id="ARBA00047973"/>
    </source>
</evidence>
<evidence type="ECO:0000256" key="2">
    <source>
        <dbReference type="ARBA" id="ARBA00001968"/>
    </source>
</evidence>
<evidence type="ECO:0000256" key="10">
    <source>
        <dbReference type="ARBA" id="ARBA00030169"/>
    </source>
</evidence>
<comment type="cofactor">
    <cofactor evidence="2">
        <name>a divalent metal cation</name>
        <dbReference type="ChEBI" id="CHEBI:60240"/>
    </cofactor>
</comment>
<evidence type="ECO:0000256" key="4">
    <source>
        <dbReference type="ARBA" id="ARBA00011233"/>
    </source>
</evidence>
<dbReference type="PANTHER" id="PTHR33254:SF4">
    <property type="entry name" value="4-HYDROXY-4-METHYL-2-OXOGLUTARATE ALDOLASE 3-RELATED"/>
    <property type="match status" value="1"/>
</dbReference>
<evidence type="ECO:0000256" key="13">
    <source>
        <dbReference type="PIRSR" id="PIRSR605493-1"/>
    </source>
</evidence>
<dbReference type="Proteomes" id="UP000642748">
    <property type="component" value="Unassembled WGS sequence"/>
</dbReference>
<evidence type="ECO:0000256" key="3">
    <source>
        <dbReference type="ARBA" id="ARBA00008621"/>
    </source>
</evidence>
<dbReference type="GO" id="GO:0047443">
    <property type="term" value="F:4-hydroxy-4-methyl-2-oxoglutarate aldolase activity"/>
    <property type="evidence" value="ECO:0007669"/>
    <property type="project" value="UniProtKB-EC"/>
</dbReference>
<dbReference type="GO" id="GO:0046872">
    <property type="term" value="F:metal ion binding"/>
    <property type="evidence" value="ECO:0007669"/>
    <property type="project" value="UniProtKB-KW"/>
</dbReference>
<dbReference type="PANTHER" id="PTHR33254">
    <property type="entry name" value="4-HYDROXY-4-METHYL-2-OXOGLUTARATE ALDOLASE 3-RELATED"/>
    <property type="match status" value="1"/>
</dbReference>
<dbReference type="RefSeq" id="WP_203921328.1">
    <property type="nucleotide sequence ID" value="NZ_BONZ01000057.1"/>
</dbReference>
<keyword evidence="13" id="KW-0460">Magnesium</keyword>
<dbReference type="EC" id="4.1.1.112" evidence="6"/>
<sequence length="217" mass="23048">MFDVTSDAKRQTVDGVSVQEIAALGPATLHEAGGRIGALPAAIRPMTPSPSFAGPAVTVCGPPADNLWLHRAVYRCAPGDVLVGSFSGAYEWGYWGEVLSRAASERQIAAVVLDGCVRDLARIAEVGMPVFGRGSSIRGTVKHADGVGAINEDVVMGEIVVHPGDWVVGDEDGVVVIPRHQLAEVVAQARLRVQKEADLMQQLRDGKRTLDLYNFPA</sequence>
<evidence type="ECO:0000256" key="5">
    <source>
        <dbReference type="ARBA" id="ARBA00012213"/>
    </source>
</evidence>
<comment type="caution">
    <text evidence="14">The sequence shown here is derived from an EMBL/GenBank/DDBJ whole genome shotgun (WGS) entry which is preliminary data.</text>
</comment>
<dbReference type="InterPro" id="IPR036704">
    <property type="entry name" value="RraA/RraA-like_sf"/>
</dbReference>
<comment type="subunit">
    <text evidence="4">Homotrimer.</text>
</comment>
<name>A0A8J3QX84_9ACTN</name>
<dbReference type="AlphaFoldDB" id="A0A8J3QX84"/>
<comment type="catalytic activity">
    <reaction evidence="1">
        <text>4-hydroxy-4-methyl-2-oxoglutarate = 2 pyruvate</text>
        <dbReference type="Rhea" id="RHEA:22748"/>
        <dbReference type="ChEBI" id="CHEBI:15361"/>
        <dbReference type="ChEBI" id="CHEBI:58276"/>
        <dbReference type="EC" id="4.1.3.17"/>
    </reaction>
</comment>
<feature type="binding site" evidence="13">
    <location>
        <position position="118"/>
    </location>
    <ligand>
        <name>substrate</name>
    </ligand>
</feature>
<evidence type="ECO:0000256" key="7">
    <source>
        <dbReference type="ARBA" id="ARBA00016549"/>
    </source>
</evidence>